<dbReference type="RefSeq" id="WP_072743167.1">
    <property type="nucleotide sequence ID" value="NZ_FQXR01000003.1"/>
</dbReference>
<dbReference type="EMBL" id="FQXR01000003">
    <property type="protein sequence ID" value="SHH60158.1"/>
    <property type="molecule type" value="Genomic_DNA"/>
</dbReference>
<keyword evidence="2" id="KW-1185">Reference proteome</keyword>
<name>A0A1M5UB73_9FIRM</name>
<gene>
    <name evidence="1" type="ORF">SAMN02745180_00582</name>
</gene>
<dbReference type="Proteomes" id="UP000184389">
    <property type="component" value="Unassembled WGS sequence"/>
</dbReference>
<dbReference type="AlphaFoldDB" id="A0A1M5UB73"/>
<dbReference type="OrthoDB" id="1866253at2"/>
<accession>A0A1M5UB73</accession>
<proteinExistence type="predicted"/>
<organism evidence="1 2">
    <name type="scientific">Sporanaerobacter acetigenes DSM 13106</name>
    <dbReference type="NCBI Taxonomy" id="1123281"/>
    <lineage>
        <taxon>Bacteria</taxon>
        <taxon>Bacillati</taxon>
        <taxon>Bacillota</taxon>
        <taxon>Tissierellia</taxon>
        <taxon>Tissierellales</taxon>
        <taxon>Sporanaerobacteraceae</taxon>
        <taxon>Sporanaerobacter</taxon>
    </lineage>
</organism>
<evidence type="ECO:0000313" key="1">
    <source>
        <dbReference type="EMBL" id="SHH60158.1"/>
    </source>
</evidence>
<protein>
    <submittedName>
        <fullName evidence="1">Uncharacterized protein</fullName>
    </submittedName>
</protein>
<sequence>MSIKLIDENTNRTLINIFKKLENIDFEISNLNTEIYKHVSLFEDPEDSKEPIVKDSLKKKEIYIKEYNSLIYEAKNLVNTEPKVISLKCDYFINNFSNTQDSLDYINGKLKDETILDGTKELFTSLAYNCTVESYSPFNVHYVAYKIPEIFGQEVTVNYDQVLDLEESIDYKEVSNELAKKIIETGEALGKFYTFEKGIYVGIDNSAGHVWVEDFKTEEECLSWLHDDQELEDENELEI</sequence>
<dbReference type="STRING" id="1123281.SAMN02745180_00582"/>
<evidence type="ECO:0000313" key="2">
    <source>
        <dbReference type="Proteomes" id="UP000184389"/>
    </source>
</evidence>
<reference evidence="1 2" key="1">
    <citation type="submission" date="2016-11" db="EMBL/GenBank/DDBJ databases">
        <authorList>
            <person name="Jaros S."/>
            <person name="Januszkiewicz K."/>
            <person name="Wedrychowicz H."/>
        </authorList>
    </citation>
    <scope>NUCLEOTIDE SEQUENCE [LARGE SCALE GENOMIC DNA]</scope>
    <source>
        <strain evidence="1 2">DSM 13106</strain>
    </source>
</reference>